<comment type="subcellular location">
    <subcellularLocation>
        <location evidence="2 10">Cell membrane</location>
        <topology evidence="2 10">Lipid-anchor</topology>
    </subcellularLocation>
</comment>
<dbReference type="EMBL" id="NOWF01000003">
    <property type="protein sequence ID" value="OYD08611.1"/>
    <property type="molecule type" value="Genomic_DNA"/>
</dbReference>
<evidence type="ECO:0000313" key="12">
    <source>
        <dbReference type="EMBL" id="OYD08611.1"/>
    </source>
</evidence>
<evidence type="ECO:0000256" key="7">
    <source>
        <dbReference type="ARBA" id="ARBA00022729"/>
    </source>
</evidence>
<keyword evidence="8 10" id="KW-0564">Palmitate</keyword>
<dbReference type="Proteomes" id="UP000215459">
    <property type="component" value="Unassembled WGS sequence"/>
</dbReference>
<comment type="similarity">
    <text evidence="3 10">Belongs to the PstS family.</text>
</comment>
<sequence>MKSLKATGAVVLSLSLIVGCSSNANQSGGNDGGDDLSGNIKIDGSSTVYPITQAVAEEFMKENPGVQVTVSTSGTGGGFEKWTQGETDINDASRPIKDEEKEEAEKNGIEPVEIPVAYDALTVVVNKENDFVDKMTIEQLKKLWEPDSKVETWKDINPEWPDEPVKLYGPGTSSGTFDYFTETVLETDGKSRTDYTASEDDNTLVQGVAGDKNSLGYFGFSYYLENKDKLKPVKIVNDEGKAVEPSIENVNNGSYNPLSRPIFIYASPKVMERPEVQAFIDFYLKTGNELVEEVGYVKLPEDQLKESKEIVKEATKE</sequence>
<evidence type="ECO:0000256" key="6">
    <source>
        <dbReference type="ARBA" id="ARBA00022592"/>
    </source>
</evidence>
<keyword evidence="10" id="KW-1003">Cell membrane</keyword>
<evidence type="ECO:0000256" key="9">
    <source>
        <dbReference type="ARBA" id="ARBA00023288"/>
    </source>
</evidence>
<keyword evidence="9 10" id="KW-0449">Lipoprotein</keyword>
<feature type="signal peptide" evidence="10">
    <location>
        <begin position="1"/>
        <end position="24"/>
    </location>
</feature>
<comment type="function">
    <text evidence="1">Part of the ABC transporter complex PstSACB involved in phosphate import.</text>
</comment>
<dbReference type="OrthoDB" id="9790048at2"/>
<dbReference type="PANTHER" id="PTHR30570">
    <property type="entry name" value="PERIPLASMIC PHOSPHATE BINDING COMPONENT OF PHOSPHATE ABC TRANSPORTER"/>
    <property type="match status" value="1"/>
</dbReference>
<accession>A0A235B8L7</accession>
<keyword evidence="5 10" id="KW-0813">Transport</keyword>
<evidence type="ECO:0000256" key="4">
    <source>
        <dbReference type="ARBA" id="ARBA00011529"/>
    </source>
</evidence>
<feature type="chain" id="PRO_5027154516" description="Phosphate-binding protein" evidence="10">
    <location>
        <begin position="25"/>
        <end position="317"/>
    </location>
</feature>
<dbReference type="PROSITE" id="PS51257">
    <property type="entry name" value="PROKAR_LIPOPROTEIN"/>
    <property type="match status" value="1"/>
</dbReference>
<dbReference type="SUPFAM" id="SSF53850">
    <property type="entry name" value="Periplasmic binding protein-like II"/>
    <property type="match status" value="1"/>
</dbReference>
<proteinExistence type="inferred from homology"/>
<comment type="caution">
    <text evidence="12">The sequence shown here is derived from an EMBL/GenBank/DDBJ whole genome shotgun (WGS) entry which is preliminary data.</text>
</comment>
<comment type="subunit">
    <text evidence="4 10">The complex is composed of two ATP-binding proteins (PstB), two transmembrane proteins (PstC and PstA) and a solute-binding protein (PstS).</text>
</comment>
<dbReference type="AlphaFoldDB" id="A0A235B8L7"/>
<evidence type="ECO:0000256" key="8">
    <source>
        <dbReference type="ARBA" id="ARBA00023139"/>
    </source>
</evidence>
<name>A0A235B8L7_9BACL</name>
<evidence type="ECO:0000256" key="3">
    <source>
        <dbReference type="ARBA" id="ARBA00008725"/>
    </source>
</evidence>
<evidence type="ECO:0000256" key="1">
    <source>
        <dbReference type="ARBA" id="ARBA00002841"/>
    </source>
</evidence>
<dbReference type="GO" id="GO:0042301">
    <property type="term" value="F:phosphate ion binding"/>
    <property type="evidence" value="ECO:0007669"/>
    <property type="project" value="UniProtKB-UniRule"/>
</dbReference>
<dbReference type="GO" id="GO:0005886">
    <property type="term" value="C:plasma membrane"/>
    <property type="evidence" value="ECO:0007669"/>
    <property type="project" value="UniProtKB-SubCell"/>
</dbReference>
<evidence type="ECO:0000256" key="2">
    <source>
        <dbReference type="ARBA" id="ARBA00004193"/>
    </source>
</evidence>
<protein>
    <recommendedName>
        <fullName evidence="10">Phosphate-binding protein</fullName>
    </recommendedName>
</protein>
<dbReference type="GO" id="GO:0006817">
    <property type="term" value="P:phosphate ion transport"/>
    <property type="evidence" value="ECO:0007669"/>
    <property type="project" value="UniProtKB-UniRule"/>
</dbReference>
<dbReference type="InterPro" id="IPR011862">
    <property type="entry name" value="Phos-bd"/>
</dbReference>
<reference evidence="12 13" key="1">
    <citation type="submission" date="2017-07" db="EMBL/GenBank/DDBJ databases">
        <title>The genome sequence of Paludifilum halophilum highlights mechanisms for microbial adaptation to high salt environemnts.</title>
        <authorList>
            <person name="Belbahri L."/>
        </authorList>
    </citation>
    <scope>NUCLEOTIDE SEQUENCE [LARGE SCALE GENOMIC DNA]</scope>
    <source>
        <strain evidence="12 13">DSM 102817</strain>
    </source>
</reference>
<gene>
    <name evidence="12" type="ORF">CHM34_06050</name>
</gene>
<evidence type="ECO:0000256" key="5">
    <source>
        <dbReference type="ARBA" id="ARBA00022448"/>
    </source>
</evidence>
<keyword evidence="7 10" id="KW-0732">Signal</keyword>
<dbReference type="CDD" id="cd13654">
    <property type="entry name" value="PBP2_phosphate_like_2"/>
    <property type="match status" value="1"/>
</dbReference>
<dbReference type="Pfam" id="PF12849">
    <property type="entry name" value="PBP_like_2"/>
    <property type="match status" value="1"/>
</dbReference>
<dbReference type="FunFam" id="3.40.190.10:FF:000055">
    <property type="entry name" value="Phosphate ABC transporter, phosphate-binding protein"/>
    <property type="match status" value="1"/>
</dbReference>
<evidence type="ECO:0000256" key="10">
    <source>
        <dbReference type="RuleBase" id="RU367119"/>
    </source>
</evidence>
<dbReference type="PANTHER" id="PTHR30570:SF1">
    <property type="entry name" value="PHOSPHATE-BINDING PROTEIN PSTS"/>
    <property type="match status" value="1"/>
</dbReference>
<keyword evidence="13" id="KW-1185">Reference proteome</keyword>
<dbReference type="NCBIfam" id="TIGR02136">
    <property type="entry name" value="ptsS_2"/>
    <property type="match status" value="1"/>
</dbReference>
<dbReference type="Gene3D" id="3.40.190.10">
    <property type="entry name" value="Periplasmic binding protein-like II"/>
    <property type="match status" value="2"/>
</dbReference>
<comment type="function">
    <text evidence="10">Involved in the system for phosphate transport across the cytoplasmic membrane.</text>
</comment>
<dbReference type="InterPro" id="IPR050811">
    <property type="entry name" value="Phosphate_ABC_transporter"/>
</dbReference>
<organism evidence="12 13">
    <name type="scientific">Paludifilum halophilum</name>
    <dbReference type="NCBI Taxonomy" id="1642702"/>
    <lineage>
        <taxon>Bacteria</taxon>
        <taxon>Bacillati</taxon>
        <taxon>Bacillota</taxon>
        <taxon>Bacilli</taxon>
        <taxon>Bacillales</taxon>
        <taxon>Thermoactinomycetaceae</taxon>
        <taxon>Paludifilum</taxon>
    </lineage>
</organism>
<evidence type="ECO:0000259" key="11">
    <source>
        <dbReference type="Pfam" id="PF12849"/>
    </source>
</evidence>
<keyword evidence="6 10" id="KW-0592">Phosphate transport</keyword>
<keyword evidence="10" id="KW-0472">Membrane</keyword>
<feature type="domain" description="PBP" evidence="11">
    <location>
        <begin position="33"/>
        <end position="284"/>
    </location>
</feature>
<dbReference type="InterPro" id="IPR024370">
    <property type="entry name" value="PBP_domain"/>
</dbReference>
<evidence type="ECO:0000313" key="13">
    <source>
        <dbReference type="Proteomes" id="UP000215459"/>
    </source>
</evidence>